<dbReference type="OrthoDB" id="3217742at2"/>
<keyword evidence="2" id="KW-1003">Cell membrane</keyword>
<comment type="subcellular location">
    <subcellularLocation>
        <location evidence="1">Cell membrane</location>
        <topology evidence="1">Multi-pass membrane protein</topology>
    </subcellularLocation>
</comment>
<gene>
    <name evidence="8" type="ORF">E4U03_09475</name>
</gene>
<dbReference type="PANTHER" id="PTHR35007">
    <property type="entry name" value="INTEGRAL MEMBRANE PROTEIN-RELATED"/>
    <property type="match status" value="1"/>
</dbReference>
<name>A0A4Y9F474_9MICC</name>
<evidence type="ECO:0000256" key="6">
    <source>
        <dbReference type="SAM" id="Phobius"/>
    </source>
</evidence>
<feature type="transmembrane region" description="Helical" evidence="6">
    <location>
        <begin position="250"/>
        <end position="270"/>
    </location>
</feature>
<feature type="transmembrane region" description="Helical" evidence="6">
    <location>
        <begin position="73"/>
        <end position="93"/>
    </location>
</feature>
<keyword evidence="4 6" id="KW-1133">Transmembrane helix</keyword>
<evidence type="ECO:0000256" key="2">
    <source>
        <dbReference type="ARBA" id="ARBA00022475"/>
    </source>
</evidence>
<dbReference type="EMBL" id="SPQC01000036">
    <property type="protein sequence ID" value="TFU21275.1"/>
    <property type="molecule type" value="Genomic_DNA"/>
</dbReference>
<evidence type="ECO:0000256" key="5">
    <source>
        <dbReference type="ARBA" id="ARBA00023136"/>
    </source>
</evidence>
<feature type="transmembrane region" description="Helical" evidence="6">
    <location>
        <begin position="218"/>
        <end position="238"/>
    </location>
</feature>
<dbReference type="Pfam" id="PF00482">
    <property type="entry name" value="T2SSF"/>
    <property type="match status" value="1"/>
</dbReference>
<feature type="transmembrane region" description="Helical" evidence="6">
    <location>
        <begin position="6"/>
        <end position="24"/>
    </location>
</feature>
<proteinExistence type="predicted"/>
<reference evidence="8 9" key="1">
    <citation type="submission" date="2019-03" db="EMBL/GenBank/DDBJ databases">
        <title>Diversity of the mouse oral microbiome.</title>
        <authorList>
            <person name="Joseph S."/>
            <person name="Aduse-Opoku J."/>
            <person name="Curtis M."/>
            <person name="Wade W."/>
            <person name="Hashim A."/>
        </authorList>
    </citation>
    <scope>NUCLEOTIDE SEQUENCE [LARGE SCALE GENOMIC DNA]</scope>
    <source>
        <strain evidence="9">irhom_31</strain>
    </source>
</reference>
<dbReference type="InterPro" id="IPR018076">
    <property type="entry name" value="T2SS_GspF_dom"/>
</dbReference>
<sequence>MSALFGLMFGIGALLIYMSFWELPAKEKKERKVPAIQQLLRQADLEKFTVAMFYMVSAVAAFVAMVLTFALTSLVPLAALTAGVGFFSPRLVVKHRAAQRQAQLRDLWPDAVDHLRSAIRAGLSLPDALMQLQYRGPEPLRPAFTSFASDYRASGEFLPALNRLKDRLSDPTADNIIEALKVTREVGGTDLGRLLGTLSTFLRENSRTRAELEARQSWTVNAARLACVAPWVVLGLMATQPSTIRIYNSFAGFLVLGSGLALTVIAYRLMMRIGALPEEKRVLA</sequence>
<dbReference type="AlphaFoldDB" id="A0A4Y9F474"/>
<dbReference type="RefSeq" id="WP_135013297.1">
    <property type="nucleotide sequence ID" value="NZ_JADGLK010000036.1"/>
</dbReference>
<feature type="domain" description="Type II secretion system protein GspF" evidence="7">
    <location>
        <begin position="112"/>
        <end position="237"/>
    </location>
</feature>
<keyword evidence="5 6" id="KW-0472">Membrane</keyword>
<dbReference type="PANTHER" id="PTHR35007:SF2">
    <property type="entry name" value="PILUS ASSEMBLE PROTEIN"/>
    <property type="match status" value="1"/>
</dbReference>
<evidence type="ECO:0000256" key="4">
    <source>
        <dbReference type="ARBA" id="ARBA00022989"/>
    </source>
</evidence>
<dbReference type="GO" id="GO:0005886">
    <property type="term" value="C:plasma membrane"/>
    <property type="evidence" value="ECO:0007669"/>
    <property type="project" value="UniProtKB-SubCell"/>
</dbReference>
<evidence type="ECO:0000256" key="3">
    <source>
        <dbReference type="ARBA" id="ARBA00022692"/>
    </source>
</evidence>
<evidence type="ECO:0000256" key="1">
    <source>
        <dbReference type="ARBA" id="ARBA00004651"/>
    </source>
</evidence>
<dbReference type="STRING" id="85336.A7979_02295"/>
<feature type="transmembrane region" description="Helical" evidence="6">
    <location>
        <begin position="45"/>
        <end position="67"/>
    </location>
</feature>
<evidence type="ECO:0000259" key="7">
    <source>
        <dbReference type="Pfam" id="PF00482"/>
    </source>
</evidence>
<protein>
    <submittedName>
        <fullName evidence="8">Type II secretion system protein F</fullName>
    </submittedName>
</protein>
<evidence type="ECO:0000313" key="8">
    <source>
        <dbReference type="EMBL" id="TFU21275.1"/>
    </source>
</evidence>
<organism evidence="8 9">
    <name type="scientific">Rothia nasimurium</name>
    <dbReference type="NCBI Taxonomy" id="85336"/>
    <lineage>
        <taxon>Bacteria</taxon>
        <taxon>Bacillati</taxon>
        <taxon>Actinomycetota</taxon>
        <taxon>Actinomycetes</taxon>
        <taxon>Micrococcales</taxon>
        <taxon>Micrococcaceae</taxon>
        <taxon>Rothia</taxon>
    </lineage>
</organism>
<keyword evidence="3 6" id="KW-0812">Transmembrane</keyword>
<dbReference type="Proteomes" id="UP000297951">
    <property type="component" value="Unassembled WGS sequence"/>
</dbReference>
<comment type="caution">
    <text evidence="8">The sequence shown here is derived from an EMBL/GenBank/DDBJ whole genome shotgun (WGS) entry which is preliminary data.</text>
</comment>
<evidence type="ECO:0000313" key="9">
    <source>
        <dbReference type="Proteomes" id="UP000297951"/>
    </source>
</evidence>
<accession>A0A4Y9F474</accession>